<dbReference type="InterPro" id="IPR051882">
    <property type="entry name" value="ATF_bZIP_TF"/>
</dbReference>
<evidence type="ECO:0000256" key="2">
    <source>
        <dbReference type="ARBA" id="ARBA00009050"/>
    </source>
</evidence>
<dbReference type="GO" id="GO:0030968">
    <property type="term" value="P:endoplasmic reticulum unfolded protein response"/>
    <property type="evidence" value="ECO:0007669"/>
    <property type="project" value="TreeGrafter"/>
</dbReference>
<evidence type="ECO:0000256" key="6">
    <source>
        <dbReference type="ARBA" id="ARBA00023242"/>
    </source>
</evidence>
<dbReference type="CTD" id="22926"/>
<comment type="similarity">
    <text evidence="2">Belongs to the bZIP family. ATF subfamily.</text>
</comment>
<dbReference type="OMA" id="DERHQCA"/>
<evidence type="ECO:0000256" key="5">
    <source>
        <dbReference type="ARBA" id="ARBA00023163"/>
    </source>
</evidence>
<evidence type="ECO:0000313" key="10">
    <source>
        <dbReference type="EnsemblMetazoa" id="XP_014254653.1"/>
    </source>
</evidence>
<dbReference type="PANTHER" id="PTHR46164:SF3">
    <property type="entry name" value="ATF6, ISOFORM C"/>
    <property type="match status" value="1"/>
</dbReference>
<name>A0A8I6TG87_CIMLE</name>
<reference evidence="10" key="1">
    <citation type="submission" date="2022-01" db="UniProtKB">
        <authorList>
            <consortium name="EnsemblMetazoa"/>
        </authorList>
    </citation>
    <scope>IDENTIFICATION</scope>
</reference>
<sequence length="624" mass="70923">MVDFVVDFGVDDLTRSDMDYDLKNEDDFLDQFNADFDLLLPGDDPLDAKMSLDSDFLNSLMQDDDPWPDIMPNISDIADNGSVDNDFQIKRESISPVDFPISLSSESSNSSDVKFHLETPPVSPPFSESPNQTGINLIPTQNKIKTVLKINPNNIKIIPNLKCLKPVGKQTQVVLPKEIFQKVINLKTKTEAETTKTIAPLSVSQINYPKPLIMPNKINPLQSTALKNTVHTSIPTCTVTTPNPILPYIKQENDVRLKKNDINIKALKRQQRMIKNRESACLSRKKKKEYVTNLEARLSDLEQENSRLKMENDTLRARIKELETDFPHREKTKTLLNTNLRKTTAVFAVFLMISLNIGSLSMLSRDVPVEFKQKSDTGGAHRGRSLLWASIDVSEKPVNTSTIPKTTCPLYINQSESIRLEEELRRWIAVDVGNGRYLNSTRVNSKKAKSKIFPRHYVVQTPQRFKSSKLFRSQRRIVHALDVYRAPFPGSLPRRDDTFYVVSFSSDHLLIPAVAHNNTLRPKMSFVIPTIPLNDSVIINGSIPMMQIDCEVLATRSIEFTEEDFKIFKSQGVVQRNDNNSAHVSVTVPSYKPYFLQKQRPKPNSEYDTNFDTYLNSVYKAAFP</sequence>
<accession>A0A8I6TG87</accession>
<keyword evidence="3" id="KW-0805">Transcription regulation</keyword>
<dbReference type="GO" id="GO:0016020">
    <property type="term" value="C:membrane"/>
    <property type="evidence" value="ECO:0007669"/>
    <property type="project" value="UniProtKB-SubCell"/>
</dbReference>
<dbReference type="SUPFAM" id="SSF57959">
    <property type="entry name" value="Leucine zipper domain"/>
    <property type="match status" value="1"/>
</dbReference>
<evidence type="ECO:0000256" key="4">
    <source>
        <dbReference type="ARBA" id="ARBA00023125"/>
    </source>
</evidence>
<dbReference type="Proteomes" id="UP000494040">
    <property type="component" value="Unassembled WGS sequence"/>
</dbReference>
<dbReference type="Pfam" id="PF00170">
    <property type="entry name" value="bZIP_1"/>
    <property type="match status" value="1"/>
</dbReference>
<dbReference type="PROSITE" id="PS50217">
    <property type="entry name" value="BZIP"/>
    <property type="match status" value="1"/>
</dbReference>
<feature type="region of interest" description="Disordered" evidence="8">
    <location>
        <begin position="106"/>
        <end position="132"/>
    </location>
</feature>
<dbReference type="AlphaFoldDB" id="A0A8I6TG87"/>
<dbReference type="EnsemblMetazoa" id="XM_014399167.2">
    <property type="protein sequence ID" value="XP_014254653.1"/>
    <property type="gene ID" value="LOC106669590"/>
</dbReference>
<comment type="subcellular location">
    <subcellularLocation>
        <location evidence="1">Membrane</location>
        <topology evidence="1">Single-pass membrane protein</topology>
    </subcellularLocation>
</comment>
<dbReference type="InterPro" id="IPR046347">
    <property type="entry name" value="bZIP_sf"/>
</dbReference>
<feature type="domain" description="BZIP" evidence="9">
    <location>
        <begin position="266"/>
        <end position="323"/>
    </location>
</feature>
<protein>
    <recommendedName>
        <fullName evidence="9">BZIP domain-containing protein</fullName>
    </recommendedName>
</protein>
<dbReference type="Gene3D" id="1.20.5.170">
    <property type="match status" value="1"/>
</dbReference>
<dbReference type="GO" id="GO:0000981">
    <property type="term" value="F:DNA-binding transcription factor activity, RNA polymerase II-specific"/>
    <property type="evidence" value="ECO:0007669"/>
    <property type="project" value="TreeGrafter"/>
</dbReference>
<keyword evidence="4" id="KW-0238">DNA-binding</keyword>
<feature type="coiled-coil region" evidence="7">
    <location>
        <begin position="284"/>
        <end position="325"/>
    </location>
</feature>
<evidence type="ECO:0000259" key="9">
    <source>
        <dbReference type="PROSITE" id="PS50217"/>
    </source>
</evidence>
<dbReference type="CDD" id="cd14700">
    <property type="entry name" value="bZIP_ATF6"/>
    <property type="match status" value="1"/>
</dbReference>
<evidence type="ECO:0000256" key="3">
    <source>
        <dbReference type="ARBA" id="ARBA00023015"/>
    </source>
</evidence>
<dbReference type="SMART" id="SM00338">
    <property type="entry name" value="BRLZ"/>
    <property type="match status" value="1"/>
</dbReference>
<keyword evidence="5" id="KW-0804">Transcription</keyword>
<proteinExistence type="inferred from homology"/>
<dbReference type="KEGG" id="clec:106669590"/>
<keyword evidence="7" id="KW-0175">Coiled coil</keyword>
<evidence type="ECO:0000256" key="8">
    <source>
        <dbReference type="SAM" id="MobiDB-lite"/>
    </source>
</evidence>
<dbReference type="GO" id="GO:0000978">
    <property type="term" value="F:RNA polymerase II cis-regulatory region sequence-specific DNA binding"/>
    <property type="evidence" value="ECO:0007669"/>
    <property type="project" value="TreeGrafter"/>
</dbReference>
<organism evidence="10 11">
    <name type="scientific">Cimex lectularius</name>
    <name type="common">Bed bug</name>
    <name type="synonym">Acanthia lectularia</name>
    <dbReference type="NCBI Taxonomy" id="79782"/>
    <lineage>
        <taxon>Eukaryota</taxon>
        <taxon>Metazoa</taxon>
        <taxon>Ecdysozoa</taxon>
        <taxon>Arthropoda</taxon>
        <taxon>Hexapoda</taxon>
        <taxon>Insecta</taxon>
        <taxon>Pterygota</taxon>
        <taxon>Neoptera</taxon>
        <taxon>Paraneoptera</taxon>
        <taxon>Hemiptera</taxon>
        <taxon>Heteroptera</taxon>
        <taxon>Panheteroptera</taxon>
        <taxon>Cimicomorpha</taxon>
        <taxon>Cimicidae</taxon>
        <taxon>Cimex</taxon>
    </lineage>
</organism>
<keyword evidence="11" id="KW-1185">Reference proteome</keyword>
<dbReference type="OrthoDB" id="644067at2759"/>
<dbReference type="PANTHER" id="PTHR46164">
    <property type="entry name" value="ATF6, ISOFORM C"/>
    <property type="match status" value="1"/>
</dbReference>
<dbReference type="GO" id="GO:0005634">
    <property type="term" value="C:nucleus"/>
    <property type="evidence" value="ECO:0007669"/>
    <property type="project" value="TreeGrafter"/>
</dbReference>
<evidence type="ECO:0000313" key="11">
    <source>
        <dbReference type="Proteomes" id="UP000494040"/>
    </source>
</evidence>
<dbReference type="RefSeq" id="XP_014254653.1">
    <property type="nucleotide sequence ID" value="XM_014399167.2"/>
</dbReference>
<dbReference type="PRINTS" id="PR00041">
    <property type="entry name" value="LEUZIPPRCREB"/>
</dbReference>
<dbReference type="GeneID" id="106669590"/>
<evidence type="ECO:0000256" key="7">
    <source>
        <dbReference type="SAM" id="Coils"/>
    </source>
</evidence>
<dbReference type="InterPro" id="IPR004827">
    <property type="entry name" value="bZIP"/>
</dbReference>
<evidence type="ECO:0000256" key="1">
    <source>
        <dbReference type="ARBA" id="ARBA00004167"/>
    </source>
</evidence>
<keyword evidence="6" id="KW-0539">Nucleus</keyword>